<feature type="domain" description="Ig-like SoxY" evidence="2">
    <location>
        <begin position="47"/>
        <end position="156"/>
    </location>
</feature>
<dbReference type="EMBL" id="ARYJ01000003">
    <property type="protein sequence ID" value="KCZ89862.1"/>
    <property type="molecule type" value="Genomic_DNA"/>
</dbReference>
<dbReference type="eggNOG" id="COG5501">
    <property type="taxonomic scope" value="Bacteria"/>
</dbReference>
<dbReference type="PROSITE" id="PS51318">
    <property type="entry name" value="TAT"/>
    <property type="match status" value="1"/>
</dbReference>
<protein>
    <submittedName>
        <fullName evidence="3">Sulfur oxidation protein SoxY</fullName>
    </submittedName>
</protein>
<dbReference type="InterPro" id="IPR006311">
    <property type="entry name" value="TAT_signal"/>
</dbReference>
<sequence length="159" mass="16815">MQTGHKKQTRQLLTRRAILASTAAVAVGSFLAPAAFATPEDADQAIRELFGDRPINEGRVTVTLPPIAENGNSVPVGVTVTSPMSEDDYVKQIVILSPRNPIATIARFQLGPHAGRADISTRVRMAGTQTLRVVAEMSDGTLWSGTGSTYVTLAACIIG</sequence>
<dbReference type="OrthoDB" id="9804570at2"/>
<gene>
    <name evidence="3" type="ORF">HJA_06407</name>
</gene>
<dbReference type="AlphaFoldDB" id="A0A059FGX6"/>
<keyword evidence="1" id="KW-0732">Signal</keyword>
<accession>A0A059FGX6</accession>
<dbReference type="InterPro" id="IPR038162">
    <property type="entry name" value="SoxY_sf"/>
</dbReference>
<proteinExistence type="predicted"/>
<evidence type="ECO:0000313" key="3">
    <source>
        <dbReference type="EMBL" id="KCZ89862.1"/>
    </source>
</evidence>
<comment type="caution">
    <text evidence="3">The sequence shown here is derived from an EMBL/GenBank/DDBJ whole genome shotgun (WGS) entry which is preliminary data.</text>
</comment>
<keyword evidence="4" id="KW-1185">Reference proteome</keyword>
<dbReference type="PATRIC" id="fig|1280952.3.peg.1273"/>
<dbReference type="Pfam" id="PF13501">
    <property type="entry name" value="SoxY"/>
    <property type="match status" value="1"/>
</dbReference>
<dbReference type="Proteomes" id="UP000024816">
    <property type="component" value="Unassembled WGS sequence"/>
</dbReference>
<dbReference type="RefSeq" id="WP_051597435.1">
    <property type="nucleotide sequence ID" value="NZ_ARYJ01000003.1"/>
</dbReference>
<dbReference type="PIRSF" id="PIRSF010312">
    <property type="entry name" value="Sulphur_oxidation_SoxY"/>
    <property type="match status" value="1"/>
</dbReference>
<dbReference type="InterPro" id="IPR032711">
    <property type="entry name" value="SoxY"/>
</dbReference>
<feature type="chain" id="PRO_5001572201" evidence="1">
    <location>
        <begin position="38"/>
        <end position="159"/>
    </location>
</feature>
<evidence type="ECO:0000313" key="4">
    <source>
        <dbReference type="Proteomes" id="UP000024816"/>
    </source>
</evidence>
<reference evidence="3 4" key="1">
    <citation type="journal article" date="2014" name="Antonie Van Leeuwenhoek">
        <title>Hyphomonas beringensis sp. nov. and Hyphomonas chukchiensis sp. nov., isolated from surface seawater of the Bering Sea and Chukchi Sea.</title>
        <authorList>
            <person name="Li C."/>
            <person name="Lai Q."/>
            <person name="Li G."/>
            <person name="Dong C."/>
            <person name="Wang J."/>
            <person name="Liao Y."/>
            <person name="Shao Z."/>
        </authorList>
    </citation>
    <scope>NUCLEOTIDE SEQUENCE [LARGE SCALE GENOMIC DNA]</scope>
    <source>
        <strain evidence="3 4">VP2</strain>
    </source>
</reference>
<dbReference type="STRING" id="1280952.HJA_06407"/>
<name>A0A059FGX6_9PROT</name>
<evidence type="ECO:0000259" key="2">
    <source>
        <dbReference type="Pfam" id="PF13501"/>
    </source>
</evidence>
<evidence type="ECO:0000256" key="1">
    <source>
        <dbReference type="SAM" id="SignalP"/>
    </source>
</evidence>
<feature type="signal peptide" evidence="1">
    <location>
        <begin position="1"/>
        <end position="37"/>
    </location>
</feature>
<dbReference type="InterPro" id="IPR016568">
    <property type="entry name" value="Sulphur_oxidation_SoxY"/>
</dbReference>
<dbReference type="Gene3D" id="2.60.40.2470">
    <property type="entry name" value="SoxY domain"/>
    <property type="match status" value="1"/>
</dbReference>
<organism evidence="3 4">
    <name type="scientific">Hyphomonas jannaschiana VP2</name>
    <dbReference type="NCBI Taxonomy" id="1280952"/>
    <lineage>
        <taxon>Bacteria</taxon>
        <taxon>Pseudomonadati</taxon>
        <taxon>Pseudomonadota</taxon>
        <taxon>Alphaproteobacteria</taxon>
        <taxon>Hyphomonadales</taxon>
        <taxon>Hyphomonadaceae</taxon>
        <taxon>Hyphomonas</taxon>
    </lineage>
</organism>